<sequence length="166" mass="19347">MNYGFLVHQGLGFGLWFRIQSPSENLISTEVTSLEKTRVEEASPSTISFHAYKLTTCDEEHFRFYSQQWRTWAACYIQHAWRKHCKRKLGKLLEEENRRLQEALATGREASTLSVGAAIYVSRFSSNTLYILRQKHMHYEQVSTPKFELSLTKPAQPYFDDGEFSP</sequence>
<evidence type="ECO:0000313" key="1">
    <source>
        <dbReference type="EMBL" id="GEU43058.1"/>
    </source>
</evidence>
<accession>A0A6L2K0U6</accession>
<reference evidence="1" key="1">
    <citation type="journal article" date="2019" name="Sci. Rep.">
        <title>Draft genome of Tanacetum cinerariifolium, the natural source of mosquito coil.</title>
        <authorList>
            <person name="Yamashiro T."/>
            <person name="Shiraishi A."/>
            <person name="Satake H."/>
            <person name="Nakayama K."/>
        </authorList>
    </citation>
    <scope>NUCLEOTIDE SEQUENCE</scope>
</reference>
<dbReference type="EMBL" id="BKCJ010001656">
    <property type="protein sequence ID" value="GEU43058.1"/>
    <property type="molecule type" value="Genomic_DNA"/>
</dbReference>
<dbReference type="AlphaFoldDB" id="A0A6L2K0U6"/>
<gene>
    <name evidence="1" type="ORF">Tci_015036</name>
</gene>
<comment type="caution">
    <text evidence="1">The sequence shown here is derived from an EMBL/GenBank/DDBJ whole genome shotgun (WGS) entry which is preliminary data.</text>
</comment>
<protein>
    <submittedName>
        <fullName evidence="1">Cyclic nucleotide-gated ion channel 1-like</fullName>
    </submittedName>
</protein>
<name>A0A6L2K0U6_TANCI</name>
<organism evidence="1">
    <name type="scientific">Tanacetum cinerariifolium</name>
    <name type="common">Dalmatian daisy</name>
    <name type="synonym">Chrysanthemum cinerariifolium</name>
    <dbReference type="NCBI Taxonomy" id="118510"/>
    <lineage>
        <taxon>Eukaryota</taxon>
        <taxon>Viridiplantae</taxon>
        <taxon>Streptophyta</taxon>
        <taxon>Embryophyta</taxon>
        <taxon>Tracheophyta</taxon>
        <taxon>Spermatophyta</taxon>
        <taxon>Magnoliopsida</taxon>
        <taxon>eudicotyledons</taxon>
        <taxon>Gunneridae</taxon>
        <taxon>Pentapetalae</taxon>
        <taxon>asterids</taxon>
        <taxon>campanulids</taxon>
        <taxon>Asterales</taxon>
        <taxon>Asteraceae</taxon>
        <taxon>Asteroideae</taxon>
        <taxon>Anthemideae</taxon>
        <taxon>Anthemidinae</taxon>
        <taxon>Tanacetum</taxon>
    </lineage>
</organism>
<proteinExistence type="predicted"/>